<gene>
    <name evidence="2" type="ORF">EBB79_03810</name>
</gene>
<proteinExistence type="predicted"/>
<evidence type="ECO:0000313" key="3">
    <source>
        <dbReference type="Proteomes" id="UP000283063"/>
    </source>
</evidence>
<organism evidence="2 3">
    <name type="scientific">Parasedimentitalea marina</name>
    <dbReference type="NCBI Taxonomy" id="2483033"/>
    <lineage>
        <taxon>Bacteria</taxon>
        <taxon>Pseudomonadati</taxon>
        <taxon>Pseudomonadota</taxon>
        <taxon>Alphaproteobacteria</taxon>
        <taxon>Rhodobacterales</taxon>
        <taxon>Paracoccaceae</taxon>
        <taxon>Parasedimentitalea</taxon>
    </lineage>
</organism>
<dbReference type="InterPro" id="IPR050289">
    <property type="entry name" value="TorD/DmsD_chaperones"/>
</dbReference>
<dbReference type="InterPro" id="IPR036411">
    <property type="entry name" value="TorD-like_sf"/>
</dbReference>
<reference evidence="2 3" key="1">
    <citation type="submission" date="2018-10" db="EMBL/GenBank/DDBJ databases">
        <title>Parasedimentitalea marina sp. nov., a psychrophilic bacterium isolated from deep seawater of the New Britain Trench.</title>
        <authorList>
            <person name="Cao J."/>
        </authorList>
    </citation>
    <scope>NUCLEOTIDE SEQUENCE [LARGE SCALE GENOMIC DNA]</scope>
    <source>
        <strain evidence="2 3">W43</strain>
    </source>
</reference>
<dbReference type="SUPFAM" id="SSF89155">
    <property type="entry name" value="TorD-like"/>
    <property type="match status" value="1"/>
</dbReference>
<evidence type="ECO:0000256" key="1">
    <source>
        <dbReference type="ARBA" id="ARBA00023186"/>
    </source>
</evidence>
<name>A0A3T0MZD1_9RHOB</name>
<dbReference type="PANTHER" id="PTHR34227">
    <property type="entry name" value="CHAPERONE PROTEIN YCDY"/>
    <property type="match status" value="1"/>
</dbReference>
<protein>
    <submittedName>
        <fullName evidence="2">Molecular chaperone TorD</fullName>
    </submittedName>
</protein>
<accession>A0A3T0MZD1</accession>
<dbReference type="Gene3D" id="1.10.3480.10">
    <property type="entry name" value="TorD-like"/>
    <property type="match status" value="1"/>
</dbReference>
<dbReference type="AlphaFoldDB" id="A0A3T0MZD1"/>
<evidence type="ECO:0000313" key="2">
    <source>
        <dbReference type="EMBL" id="AZV77102.1"/>
    </source>
</evidence>
<dbReference type="EMBL" id="CP033219">
    <property type="protein sequence ID" value="AZV77102.1"/>
    <property type="molecule type" value="Genomic_DNA"/>
</dbReference>
<dbReference type="OrthoDB" id="8526323at2"/>
<dbReference type="Proteomes" id="UP000283063">
    <property type="component" value="Chromosome"/>
</dbReference>
<dbReference type="PANTHER" id="PTHR34227:SF1">
    <property type="entry name" value="DIMETHYL SULFOXIDE REDUCTASE CHAPERONE-RELATED"/>
    <property type="match status" value="1"/>
</dbReference>
<keyword evidence="3" id="KW-1185">Reference proteome</keyword>
<sequence length="208" mass="22702">MTQEMPMTAQTAQVTVTQEDRLRADLYNFLGLLLSTPPDQMLLEQTAGLTGDEGELGTAINALAKLAHLSKPAAVESEFNKLFIGLGRGELLPYASYYLTGFLNEKPLAALRRDMAVRGMTRAENVYEPEDNIASLMEMMGALIVGRFGEPASLTDQKTFFNKHIGSWGGHFFSDLEAAQNSVLYAAVGAVGRVFMEIEAEGNRMSAE</sequence>
<keyword evidence="1" id="KW-0143">Chaperone</keyword>
<dbReference type="InterPro" id="IPR020945">
    <property type="entry name" value="DMSO/NO3_reduct_chaperone"/>
</dbReference>
<dbReference type="KEGG" id="sedi:EBB79_03810"/>
<dbReference type="Pfam" id="PF02613">
    <property type="entry name" value="Nitrate_red_del"/>
    <property type="match status" value="1"/>
</dbReference>